<name>A0A2R5GY87_9STRA</name>
<proteinExistence type="predicted"/>
<feature type="compositionally biased region" description="Basic residues" evidence="1">
    <location>
        <begin position="1"/>
        <end position="13"/>
    </location>
</feature>
<feature type="region of interest" description="Disordered" evidence="1">
    <location>
        <begin position="1"/>
        <end position="143"/>
    </location>
</feature>
<dbReference type="OrthoDB" id="49182at2759"/>
<dbReference type="EMBL" id="BEYU01000215">
    <property type="protein sequence ID" value="GBG34768.1"/>
    <property type="molecule type" value="Genomic_DNA"/>
</dbReference>
<accession>A0A2R5GY87</accession>
<comment type="caution">
    <text evidence="2">The sequence shown here is derived from an EMBL/GenBank/DDBJ whole genome shotgun (WGS) entry which is preliminary data.</text>
</comment>
<organism evidence="2 3">
    <name type="scientific">Hondaea fermentalgiana</name>
    <dbReference type="NCBI Taxonomy" id="2315210"/>
    <lineage>
        <taxon>Eukaryota</taxon>
        <taxon>Sar</taxon>
        <taxon>Stramenopiles</taxon>
        <taxon>Bigyra</taxon>
        <taxon>Labyrinthulomycetes</taxon>
        <taxon>Thraustochytrida</taxon>
        <taxon>Thraustochytriidae</taxon>
        <taxon>Hondaea</taxon>
    </lineage>
</organism>
<evidence type="ECO:0000313" key="2">
    <source>
        <dbReference type="EMBL" id="GBG34768.1"/>
    </source>
</evidence>
<feature type="region of interest" description="Disordered" evidence="1">
    <location>
        <begin position="302"/>
        <end position="350"/>
    </location>
</feature>
<feature type="compositionally biased region" description="Acidic residues" evidence="1">
    <location>
        <begin position="32"/>
        <end position="81"/>
    </location>
</feature>
<feature type="compositionally biased region" description="Basic and acidic residues" evidence="1">
    <location>
        <begin position="302"/>
        <end position="313"/>
    </location>
</feature>
<evidence type="ECO:0000313" key="3">
    <source>
        <dbReference type="Proteomes" id="UP000241890"/>
    </source>
</evidence>
<feature type="compositionally biased region" description="Acidic residues" evidence="1">
    <location>
        <begin position="317"/>
        <end position="340"/>
    </location>
</feature>
<keyword evidence="3" id="KW-1185">Reference proteome</keyword>
<feature type="compositionally biased region" description="Basic and acidic residues" evidence="1">
    <location>
        <begin position="523"/>
        <end position="535"/>
    </location>
</feature>
<feature type="compositionally biased region" description="Basic and acidic residues" evidence="1">
    <location>
        <begin position="20"/>
        <end position="31"/>
    </location>
</feature>
<evidence type="ECO:0000256" key="1">
    <source>
        <dbReference type="SAM" id="MobiDB-lite"/>
    </source>
</evidence>
<dbReference type="Proteomes" id="UP000241890">
    <property type="component" value="Unassembled WGS sequence"/>
</dbReference>
<reference evidence="2 3" key="1">
    <citation type="submission" date="2017-12" db="EMBL/GenBank/DDBJ databases">
        <title>Sequencing, de novo assembly and annotation of complete genome of a new Thraustochytrid species, strain FCC1311.</title>
        <authorList>
            <person name="Sedici K."/>
            <person name="Godart F."/>
            <person name="Aiese Cigliano R."/>
            <person name="Sanseverino W."/>
            <person name="Barakat M."/>
            <person name="Ortet P."/>
            <person name="Marechal E."/>
            <person name="Cagnac O."/>
            <person name="Amato A."/>
        </authorList>
    </citation>
    <scope>NUCLEOTIDE SEQUENCE [LARGE SCALE GENOMIC DNA]</scope>
</reference>
<feature type="region of interest" description="Disordered" evidence="1">
    <location>
        <begin position="501"/>
        <end position="548"/>
    </location>
</feature>
<sequence>MPTTRRASRRLKAGRNNTSDAKEEKDTKSSDKDDDDDDEEEDEEEEEEDFDYVVEDEESEAYDPEEDGEKDDDGDDDDDELAANTDVINVKSDDEASVGSATPSRRTREREVTPRKPRPIRTGDHDDGEYEFDPPSGAEDAEDAEKNLRRMLTRAYHAKHRDEPETKPFNLDALKHTCSKIDIVTYEPLEKKHVVWRSETGKVAHCYNLDTLRQIALSKNKTWMEPPTFLTPMTSPMKSQILALFGEDALSLESETESTEKRLLNQVWELQVRQLGTRELHMCPICYELAVEELLADREMKRKQEKSKRKESTEVVVVDEEEDDDFEESNGEDSEDEGDDGNAKKSAESDAVNPLHVLDHYHDWDGAADMAFFSYMDVKKHLQQEHEIVVKGREEKDLVRDYRLRATDGLVQKYVSRSPKFRDEGNWAAIFWRSNRAYAGIFNMIMDKVDSREMGVRKGGTIFPRAVFQRRSRAIWDDLTGNLGTNDRAEMDAFLVDDDLSSSEDEFPSRAGRKRPRNRAVGRRRDASTADKDETTAAAEGGPSLVDEDEIEQIRILKEYYSKYDEEMGDDEDDDLQASSYERGCVSVVSFVISGFR</sequence>
<feature type="compositionally biased region" description="Basic residues" evidence="1">
    <location>
        <begin position="511"/>
        <end position="522"/>
    </location>
</feature>
<dbReference type="AlphaFoldDB" id="A0A2R5GY87"/>
<protein>
    <submittedName>
        <fullName evidence="2">Uncharacterized protein</fullName>
    </submittedName>
</protein>
<gene>
    <name evidence="2" type="ORF">FCC1311_109902</name>
</gene>
<dbReference type="InParanoid" id="A0A2R5GY87"/>